<keyword evidence="3" id="KW-1185">Reference proteome</keyword>
<name>A0A6A6DEQ9_9PEZI</name>
<gene>
    <name evidence="2" type="ORF">K469DRAFT_395701</name>
</gene>
<feature type="compositionally biased region" description="Low complexity" evidence="1">
    <location>
        <begin position="58"/>
        <end position="71"/>
    </location>
</feature>
<organism evidence="2 3">
    <name type="scientific">Zopfia rhizophila CBS 207.26</name>
    <dbReference type="NCBI Taxonomy" id="1314779"/>
    <lineage>
        <taxon>Eukaryota</taxon>
        <taxon>Fungi</taxon>
        <taxon>Dikarya</taxon>
        <taxon>Ascomycota</taxon>
        <taxon>Pezizomycotina</taxon>
        <taxon>Dothideomycetes</taxon>
        <taxon>Dothideomycetes incertae sedis</taxon>
        <taxon>Zopfiaceae</taxon>
        <taxon>Zopfia</taxon>
    </lineage>
</organism>
<reference evidence="2" key="1">
    <citation type="journal article" date="2020" name="Stud. Mycol.">
        <title>101 Dothideomycetes genomes: a test case for predicting lifestyles and emergence of pathogens.</title>
        <authorList>
            <person name="Haridas S."/>
            <person name="Albert R."/>
            <person name="Binder M."/>
            <person name="Bloem J."/>
            <person name="Labutti K."/>
            <person name="Salamov A."/>
            <person name="Andreopoulos B."/>
            <person name="Baker S."/>
            <person name="Barry K."/>
            <person name="Bills G."/>
            <person name="Bluhm B."/>
            <person name="Cannon C."/>
            <person name="Castanera R."/>
            <person name="Culley D."/>
            <person name="Daum C."/>
            <person name="Ezra D."/>
            <person name="Gonzalez J."/>
            <person name="Henrissat B."/>
            <person name="Kuo A."/>
            <person name="Liang C."/>
            <person name="Lipzen A."/>
            <person name="Lutzoni F."/>
            <person name="Magnuson J."/>
            <person name="Mondo S."/>
            <person name="Nolan M."/>
            <person name="Ohm R."/>
            <person name="Pangilinan J."/>
            <person name="Park H.-J."/>
            <person name="Ramirez L."/>
            <person name="Alfaro M."/>
            <person name="Sun H."/>
            <person name="Tritt A."/>
            <person name="Yoshinaga Y."/>
            <person name="Zwiers L.-H."/>
            <person name="Turgeon B."/>
            <person name="Goodwin S."/>
            <person name="Spatafora J."/>
            <person name="Crous P."/>
            <person name="Grigoriev I."/>
        </authorList>
    </citation>
    <scope>NUCLEOTIDE SEQUENCE</scope>
    <source>
        <strain evidence="2">CBS 207.26</strain>
    </source>
</reference>
<dbReference type="Proteomes" id="UP000800200">
    <property type="component" value="Unassembled WGS sequence"/>
</dbReference>
<protein>
    <submittedName>
        <fullName evidence="2">Uncharacterized protein</fullName>
    </submittedName>
</protein>
<proteinExistence type="predicted"/>
<accession>A0A6A6DEQ9</accession>
<dbReference type="AlphaFoldDB" id="A0A6A6DEQ9"/>
<feature type="compositionally biased region" description="Polar residues" evidence="1">
    <location>
        <begin position="1"/>
        <end position="16"/>
    </location>
</feature>
<evidence type="ECO:0000313" key="2">
    <source>
        <dbReference type="EMBL" id="KAF2176882.1"/>
    </source>
</evidence>
<feature type="region of interest" description="Disordered" evidence="1">
    <location>
        <begin position="1"/>
        <end position="139"/>
    </location>
</feature>
<feature type="compositionally biased region" description="Gly residues" evidence="1">
    <location>
        <begin position="118"/>
        <end position="127"/>
    </location>
</feature>
<evidence type="ECO:0000313" key="3">
    <source>
        <dbReference type="Proteomes" id="UP000800200"/>
    </source>
</evidence>
<dbReference type="EMBL" id="ML994699">
    <property type="protein sequence ID" value="KAF2176882.1"/>
    <property type="molecule type" value="Genomic_DNA"/>
</dbReference>
<sequence length="139" mass="15252">MSNNPRKPNTTQSQPHTQWTTSPTPSASQTTTTTTSSSSQQQTQSSHQYQTYHPHYPSAFQSQQGQSQFQAYAPTPQTSNTVTSSHQITAPFQIPRMPHPWPHPNQKEQTPVDPQLLGQGGSGGGYKGPAAPSQWQRPT</sequence>
<dbReference type="OrthoDB" id="3799321at2759"/>
<feature type="compositionally biased region" description="Low complexity" evidence="1">
    <location>
        <begin position="17"/>
        <end position="51"/>
    </location>
</feature>
<feature type="compositionally biased region" description="Polar residues" evidence="1">
    <location>
        <begin position="75"/>
        <end position="90"/>
    </location>
</feature>
<evidence type="ECO:0000256" key="1">
    <source>
        <dbReference type="SAM" id="MobiDB-lite"/>
    </source>
</evidence>